<dbReference type="AlphaFoldDB" id="A0A511MX30"/>
<comment type="caution">
    <text evidence="2">The sequence shown here is derived from an EMBL/GenBank/DDBJ whole genome shotgun (WGS) entry which is preliminary data.</text>
</comment>
<dbReference type="Proteomes" id="UP000321306">
    <property type="component" value="Unassembled WGS sequence"/>
</dbReference>
<gene>
    <name evidence="2" type="ORF">DC3_07550</name>
</gene>
<proteinExistence type="predicted"/>
<keyword evidence="3" id="KW-1185">Reference proteome</keyword>
<evidence type="ECO:0000256" key="1">
    <source>
        <dbReference type="SAM" id="SignalP"/>
    </source>
</evidence>
<sequence>MNIHPRSLMLIALLCMGGAAAQNVRLVVTPKSSNTRYKIILPNNTIKNYTGKQTLTLTRGSQVCVEKGSIRYDLFVDNKKKLSKSMFPDSGCEKVWAPSPSFGEAVANYFEGVTRFFLPSDDAVTVSGSSKAISTTTCYDISTDVVVPSQYPFREVMIPLNLPDHGPMMLQLKDQDDQTLSRIMIDDQDTEAVIPLQDFRRASKYEVYEYKNFQPTLLFEGKTTYGDWQSMDFSAMNTEETMNWLLESQIQPYKVAVYSFLAHQSNQQSHTVAQRIAEDIRQAYMAYNPDTAFECNNLLDETQQQTE</sequence>
<organism evidence="2 3">
    <name type="scientific">Deinococcus cellulosilyticus (strain DSM 18568 / NBRC 106333 / KACC 11606 / 5516J-15)</name>
    <dbReference type="NCBI Taxonomy" id="1223518"/>
    <lineage>
        <taxon>Bacteria</taxon>
        <taxon>Thermotogati</taxon>
        <taxon>Deinococcota</taxon>
        <taxon>Deinococci</taxon>
        <taxon>Deinococcales</taxon>
        <taxon>Deinococcaceae</taxon>
        <taxon>Deinococcus</taxon>
    </lineage>
</organism>
<reference evidence="2 3" key="1">
    <citation type="submission" date="2019-07" db="EMBL/GenBank/DDBJ databases">
        <title>Whole genome shotgun sequence of Deinococcus cellulosilyticus NBRC 106333.</title>
        <authorList>
            <person name="Hosoyama A."/>
            <person name="Uohara A."/>
            <person name="Ohji S."/>
            <person name="Ichikawa N."/>
        </authorList>
    </citation>
    <scope>NUCLEOTIDE SEQUENCE [LARGE SCALE GENOMIC DNA]</scope>
    <source>
        <strain evidence="2 3">NBRC 106333</strain>
    </source>
</reference>
<feature type="chain" id="PRO_5021934417" evidence="1">
    <location>
        <begin position="22"/>
        <end position="307"/>
    </location>
</feature>
<dbReference type="EMBL" id="BJXB01000002">
    <property type="protein sequence ID" value="GEM45120.1"/>
    <property type="molecule type" value="Genomic_DNA"/>
</dbReference>
<feature type="signal peptide" evidence="1">
    <location>
        <begin position="1"/>
        <end position="21"/>
    </location>
</feature>
<evidence type="ECO:0000313" key="2">
    <source>
        <dbReference type="EMBL" id="GEM45120.1"/>
    </source>
</evidence>
<name>A0A511MX30_DEIC1</name>
<keyword evidence="1" id="KW-0732">Signal</keyword>
<accession>A0A511MX30</accession>
<dbReference type="OrthoDB" id="9821117at2"/>
<evidence type="ECO:0000313" key="3">
    <source>
        <dbReference type="Proteomes" id="UP000321306"/>
    </source>
</evidence>
<protein>
    <submittedName>
        <fullName evidence="2">Uncharacterized protein</fullName>
    </submittedName>
</protein>
<dbReference type="RefSeq" id="WP_146882433.1">
    <property type="nucleotide sequence ID" value="NZ_BJXB01000002.1"/>
</dbReference>